<dbReference type="EMBL" id="CAUYUE010000017">
    <property type="protein sequence ID" value="CAK0787515.1"/>
    <property type="molecule type" value="Genomic_DNA"/>
</dbReference>
<dbReference type="AlphaFoldDB" id="A0AAV1IMN9"/>
<dbReference type="CDD" id="cd07067">
    <property type="entry name" value="HP_PGM_like"/>
    <property type="match status" value="1"/>
</dbReference>
<comment type="similarity">
    <text evidence="1">Belongs to the phosphoglycerate mutase family.</text>
</comment>
<keyword evidence="4" id="KW-1185">Reference proteome</keyword>
<comment type="caution">
    <text evidence="3">The sequence shown here is derived from an EMBL/GenBank/DDBJ whole genome shotgun (WGS) entry which is preliminary data.</text>
</comment>
<evidence type="ECO:0000313" key="4">
    <source>
        <dbReference type="Proteomes" id="UP001314263"/>
    </source>
</evidence>
<dbReference type="InterPro" id="IPR050275">
    <property type="entry name" value="PGM_Phosphatase"/>
</dbReference>
<proteinExistence type="inferred from homology"/>
<protein>
    <recommendedName>
        <fullName evidence="5">Phosphoglycerate mutase</fullName>
    </recommendedName>
</protein>
<dbReference type="PANTHER" id="PTHR48100">
    <property type="entry name" value="BROAD-SPECIFICITY PHOSPHATASE YOR283W-RELATED"/>
    <property type="match status" value="1"/>
</dbReference>
<dbReference type="SUPFAM" id="SSF53254">
    <property type="entry name" value="Phosphoglycerate mutase-like"/>
    <property type="match status" value="1"/>
</dbReference>
<reference evidence="3 4" key="1">
    <citation type="submission" date="2023-10" db="EMBL/GenBank/DDBJ databases">
        <authorList>
            <person name="Maclean D."/>
            <person name="Macfadyen A."/>
        </authorList>
    </citation>
    <scope>NUCLEOTIDE SEQUENCE [LARGE SCALE GENOMIC DNA]</scope>
</reference>
<gene>
    <name evidence="3" type="ORF">CVIRNUC_010735</name>
</gene>
<name>A0AAV1IMN9_9CHLO</name>
<feature type="region of interest" description="Disordered" evidence="2">
    <location>
        <begin position="27"/>
        <end position="47"/>
    </location>
</feature>
<evidence type="ECO:0000313" key="3">
    <source>
        <dbReference type="EMBL" id="CAK0787515.1"/>
    </source>
</evidence>
<evidence type="ECO:0000256" key="2">
    <source>
        <dbReference type="SAM" id="MobiDB-lite"/>
    </source>
</evidence>
<dbReference type="SMART" id="SM00855">
    <property type="entry name" value="PGAM"/>
    <property type="match status" value="1"/>
</dbReference>
<evidence type="ECO:0000256" key="1">
    <source>
        <dbReference type="ARBA" id="ARBA00038362"/>
    </source>
</evidence>
<dbReference type="Gene3D" id="3.40.50.1240">
    <property type="entry name" value="Phosphoglycerate mutase-like"/>
    <property type="match status" value="1"/>
</dbReference>
<accession>A0AAV1IMN9</accession>
<organism evidence="3 4">
    <name type="scientific">Coccomyxa viridis</name>
    <dbReference type="NCBI Taxonomy" id="1274662"/>
    <lineage>
        <taxon>Eukaryota</taxon>
        <taxon>Viridiplantae</taxon>
        <taxon>Chlorophyta</taxon>
        <taxon>core chlorophytes</taxon>
        <taxon>Trebouxiophyceae</taxon>
        <taxon>Trebouxiophyceae incertae sedis</taxon>
        <taxon>Coccomyxaceae</taxon>
        <taxon>Coccomyxa</taxon>
    </lineage>
</organism>
<dbReference type="InterPro" id="IPR013078">
    <property type="entry name" value="His_Pase_superF_clade-1"/>
</dbReference>
<dbReference type="GO" id="GO:0016791">
    <property type="term" value="F:phosphatase activity"/>
    <property type="evidence" value="ECO:0007669"/>
    <property type="project" value="TreeGrafter"/>
</dbReference>
<dbReference type="PANTHER" id="PTHR48100:SF1">
    <property type="entry name" value="HISTIDINE PHOSPHATASE FAMILY PROTEIN-RELATED"/>
    <property type="match status" value="1"/>
</dbReference>
<dbReference type="Proteomes" id="UP001314263">
    <property type="component" value="Unassembled WGS sequence"/>
</dbReference>
<dbReference type="Pfam" id="PF00300">
    <property type="entry name" value="His_Phos_1"/>
    <property type="match status" value="1"/>
</dbReference>
<dbReference type="InterPro" id="IPR029033">
    <property type="entry name" value="His_PPase_superfam"/>
</dbReference>
<evidence type="ECO:0008006" key="5">
    <source>
        <dbReference type="Google" id="ProtNLM"/>
    </source>
</evidence>
<sequence>MQPPPSKRPRLTVEDLDGQTVTLPRGLQAGAATPGSGSPDTAQHPCGVETGWRLQSVERVFGSQSLNTPVQPGNSRWNGTKVTSACEDDFTISYSQSYTRVGSQSQHRTPPQANTDASVQAKALSEGGAGAAALHGQPAGRHVMTPELVSDKHLIEEHRSGRDIVQDAEHAAPPQRLFPIFRPKSQWKVLHVIRHGESEYNAATSLGMDFSDPQIFNPKLTEKGRRQAISLRTKLEKLAKLDGAVWVTSPLTRAMETFLLSCPKRHLLASGPSQAADSARIKVAIRPELTEHLVTTGDIGMPRTWLTERFPELRAFMEGMAERWWFAPEHNDPMRQVFKKTEPKKSLQERVGLFRCWVQAQPEQVIVAFGHSSMIKELAGGKRLRNCELLTMQL</sequence>
<dbReference type="GO" id="GO:0005737">
    <property type="term" value="C:cytoplasm"/>
    <property type="evidence" value="ECO:0007669"/>
    <property type="project" value="TreeGrafter"/>
</dbReference>